<evidence type="ECO:0000313" key="5">
    <source>
        <dbReference type="EMBL" id="ARF73566.1"/>
    </source>
</evidence>
<gene>
    <name evidence="5" type="ORF">B7C62_15860</name>
</gene>
<dbReference type="PROSITE" id="PS50075">
    <property type="entry name" value="CARRIER"/>
    <property type="match status" value="1"/>
</dbReference>
<accession>A0ABC8BTQ7</accession>
<dbReference type="InterPro" id="IPR036736">
    <property type="entry name" value="ACP-like_sf"/>
</dbReference>
<dbReference type="AlphaFoldDB" id="A0ABC8BTQ7"/>
<name>A0ABC8BTQ7_9ACTN</name>
<organism evidence="5 6">
    <name type="scientific">Kitasatospora albolonga</name>
    <dbReference type="NCBI Taxonomy" id="68173"/>
    <lineage>
        <taxon>Bacteria</taxon>
        <taxon>Bacillati</taxon>
        <taxon>Actinomycetota</taxon>
        <taxon>Actinomycetes</taxon>
        <taxon>Kitasatosporales</taxon>
        <taxon>Streptomycetaceae</taxon>
        <taxon>Kitasatospora</taxon>
    </lineage>
</organism>
<sequence>MNTSDSTARTAPETVGGGHARPADVEEVVDWLAGRVAEYREIPATDVDPYVPLAELGLDSVYVLSLCGDVEDHYGLVVEPTVAWDHPTVASLAKHLHAELTGGTS</sequence>
<dbReference type="InterPro" id="IPR020806">
    <property type="entry name" value="PKS_PP-bd"/>
</dbReference>
<dbReference type="KEGG" id="kab:B7C62_15860"/>
<dbReference type="SUPFAM" id="SSF47336">
    <property type="entry name" value="ACP-like"/>
    <property type="match status" value="1"/>
</dbReference>
<dbReference type="Pfam" id="PF00550">
    <property type="entry name" value="PP-binding"/>
    <property type="match status" value="1"/>
</dbReference>
<feature type="domain" description="Carrier" evidence="4">
    <location>
        <begin position="23"/>
        <end position="100"/>
    </location>
</feature>
<evidence type="ECO:0000259" key="4">
    <source>
        <dbReference type="PROSITE" id="PS50075"/>
    </source>
</evidence>
<keyword evidence="6" id="KW-1185">Reference proteome</keyword>
<evidence type="ECO:0000256" key="3">
    <source>
        <dbReference type="SAM" id="MobiDB-lite"/>
    </source>
</evidence>
<dbReference type="Proteomes" id="UP000192251">
    <property type="component" value="Chromosome"/>
</dbReference>
<dbReference type="EMBL" id="CP020563">
    <property type="protein sequence ID" value="ARF73566.1"/>
    <property type="molecule type" value="Genomic_DNA"/>
</dbReference>
<evidence type="ECO:0000313" key="6">
    <source>
        <dbReference type="Proteomes" id="UP000192251"/>
    </source>
</evidence>
<dbReference type="GO" id="GO:0017000">
    <property type="term" value="P:antibiotic biosynthetic process"/>
    <property type="evidence" value="ECO:0007669"/>
    <property type="project" value="UniProtKB-ARBA"/>
</dbReference>
<dbReference type="SMART" id="SM00823">
    <property type="entry name" value="PKS_PP"/>
    <property type="match status" value="1"/>
</dbReference>
<reference evidence="5 6" key="1">
    <citation type="submission" date="2017-04" db="EMBL/GenBank/DDBJ databases">
        <title>The complete genome sequence of Streptomyces albolongus YIM 101047, the producer of novel bafilomycins and novel odoriferous sesquiterpenoids.</title>
        <authorList>
            <person name="Yin M."/>
            <person name="Jiang Y."/>
        </authorList>
    </citation>
    <scope>NUCLEOTIDE SEQUENCE [LARGE SCALE GENOMIC DNA]</scope>
    <source>
        <strain evidence="5 6">YIM 101047</strain>
    </source>
</reference>
<proteinExistence type="predicted"/>
<evidence type="ECO:0000256" key="1">
    <source>
        <dbReference type="ARBA" id="ARBA00022450"/>
    </source>
</evidence>
<protein>
    <recommendedName>
        <fullName evidence="4">Carrier domain-containing protein</fullName>
    </recommendedName>
</protein>
<dbReference type="RefSeq" id="WP_084747353.1">
    <property type="nucleotide sequence ID" value="NZ_CP020563.1"/>
</dbReference>
<feature type="region of interest" description="Disordered" evidence="3">
    <location>
        <begin position="1"/>
        <end position="22"/>
    </location>
</feature>
<keyword evidence="1" id="KW-0596">Phosphopantetheine</keyword>
<dbReference type="InterPro" id="IPR009081">
    <property type="entry name" value="PP-bd_ACP"/>
</dbReference>
<dbReference type="Gene3D" id="1.10.1200.10">
    <property type="entry name" value="ACP-like"/>
    <property type="match status" value="1"/>
</dbReference>
<dbReference type="SMART" id="SM01294">
    <property type="entry name" value="PKS_PP_betabranch"/>
    <property type="match status" value="1"/>
</dbReference>
<keyword evidence="2" id="KW-0597">Phosphoprotein</keyword>
<evidence type="ECO:0000256" key="2">
    <source>
        <dbReference type="ARBA" id="ARBA00022553"/>
    </source>
</evidence>